<dbReference type="InterPro" id="IPR050525">
    <property type="entry name" value="ECM_Assembly_Org"/>
</dbReference>
<evidence type="ECO:0000259" key="1">
    <source>
        <dbReference type="PROSITE" id="PS50234"/>
    </source>
</evidence>
<dbReference type="Gene3D" id="3.90.70.10">
    <property type="entry name" value="Cysteine proteinases"/>
    <property type="match status" value="1"/>
</dbReference>
<evidence type="ECO:0000313" key="3">
    <source>
        <dbReference type="Proteomes" id="UP001217089"/>
    </source>
</evidence>
<dbReference type="PROSITE" id="PS50234">
    <property type="entry name" value="VWFA"/>
    <property type="match status" value="1"/>
</dbReference>
<dbReference type="SMART" id="SM00327">
    <property type="entry name" value="VWA"/>
    <property type="match status" value="1"/>
</dbReference>
<dbReference type="Pfam" id="PF00112">
    <property type="entry name" value="Peptidase_C1"/>
    <property type="match status" value="1"/>
</dbReference>
<keyword evidence="3" id="KW-1185">Reference proteome</keyword>
<dbReference type="PRINTS" id="PR00453">
    <property type="entry name" value="VWFADOMAIN"/>
</dbReference>
<feature type="domain" description="VWFA" evidence="1">
    <location>
        <begin position="14"/>
        <end position="206"/>
    </location>
</feature>
<gene>
    <name evidence="2" type="ORF">KUTeg_009847</name>
</gene>
<sequence length="434" mass="48704">MAPDIKRFCQKAVDVAFVVDSSTSIYIEDFKLQITSIHDIVDLFEFGPGKAHFAAVSFSEKVDFKFNFNSFSSKRDVLKAINNITYPGGNLTCTYHGLESMRKKLFHPFNGSRPEVPHVAVVFTDGNTNCGSDSLTSSRAKEETIKEAKIAKKEGFFMFAIGIGPNVNITELKAIASVPYHQFMQTVPSFSTMDTAQIRNFITNYMCTESSKTTPIKNLIICVQTTWFPSHCELICTKDKCLIQPDIIDIVNSNKNSWKADNYSTFVDLKFDALKYKTGTSPPDKDDLKNMTIITKYYPTLPKSFDARDRWEGYIHTPEDQGFCGGSWAFSTAGVVADRVAIQTCGKYTLNLSSYHLLSCATKNDGCKGGSIDKAWQFLNESKGILIPECYEGKPFFSASNCYRSISAVGNFCPDEFLFYIKMGPPYRIDNEQY</sequence>
<protein>
    <recommendedName>
        <fullName evidence="1">VWFA domain-containing protein</fullName>
    </recommendedName>
</protein>
<accession>A0ABQ9F519</accession>
<dbReference type="PANTHER" id="PTHR24020:SF20">
    <property type="entry name" value="PH DOMAIN-CONTAINING PROTEIN"/>
    <property type="match status" value="1"/>
</dbReference>
<organism evidence="2 3">
    <name type="scientific">Tegillarca granosa</name>
    <name type="common">Malaysian cockle</name>
    <name type="synonym">Anadara granosa</name>
    <dbReference type="NCBI Taxonomy" id="220873"/>
    <lineage>
        <taxon>Eukaryota</taxon>
        <taxon>Metazoa</taxon>
        <taxon>Spiralia</taxon>
        <taxon>Lophotrochozoa</taxon>
        <taxon>Mollusca</taxon>
        <taxon>Bivalvia</taxon>
        <taxon>Autobranchia</taxon>
        <taxon>Pteriomorphia</taxon>
        <taxon>Arcoida</taxon>
        <taxon>Arcoidea</taxon>
        <taxon>Arcidae</taxon>
        <taxon>Tegillarca</taxon>
    </lineage>
</organism>
<dbReference type="InterPro" id="IPR038765">
    <property type="entry name" value="Papain-like_cys_pep_sf"/>
</dbReference>
<dbReference type="Pfam" id="PF00092">
    <property type="entry name" value="VWA"/>
    <property type="match status" value="1"/>
</dbReference>
<dbReference type="InterPro" id="IPR036465">
    <property type="entry name" value="vWFA_dom_sf"/>
</dbReference>
<dbReference type="Proteomes" id="UP001217089">
    <property type="component" value="Unassembled WGS sequence"/>
</dbReference>
<dbReference type="PANTHER" id="PTHR24020">
    <property type="entry name" value="COLLAGEN ALPHA"/>
    <property type="match status" value="1"/>
</dbReference>
<dbReference type="SUPFAM" id="SSF54001">
    <property type="entry name" value="Cysteine proteinases"/>
    <property type="match status" value="1"/>
</dbReference>
<dbReference type="SUPFAM" id="SSF53300">
    <property type="entry name" value="vWA-like"/>
    <property type="match status" value="1"/>
</dbReference>
<reference evidence="2 3" key="1">
    <citation type="submission" date="2022-12" db="EMBL/GenBank/DDBJ databases">
        <title>Chromosome-level genome of Tegillarca granosa.</title>
        <authorList>
            <person name="Kim J."/>
        </authorList>
    </citation>
    <scope>NUCLEOTIDE SEQUENCE [LARGE SCALE GENOMIC DNA]</scope>
    <source>
        <strain evidence="2">Teg-2019</strain>
        <tissue evidence="2">Adductor muscle</tissue>
    </source>
</reference>
<dbReference type="InterPro" id="IPR000668">
    <property type="entry name" value="Peptidase_C1A_C"/>
</dbReference>
<dbReference type="SMART" id="SM00645">
    <property type="entry name" value="Pept_C1"/>
    <property type="match status" value="1"/>
</dbReference>
<proteinExistence type="predicted"/>
<dbReference type="Gene3D" id="3.40.50.410">
    <property type="entry name" value="von Willebrand factor, type A domain"/>
    <property type="match status" value="1"/>
</dbReference>
<dbReference type="EMBL" id="JARBDR010000440">
    <property type="protein sequence ID" value="KAJ8312474.1"/>
    <property type="molecule type" value="Genomic_DNA"/>
</dbReference>
<comment type="caution">
    <text evidence="2">The sequence shown here is derived from an EMBL/GenBank/DDBJ whole genome shotgun (WGS) entry which is preliminary data.</text>
</comment>
<dbReference type="InterPro" id="IPR002035">
    <property type="entry name" value="VWF_A"/>
</dbReference>
<name>A0ABQ9F519_TEGGR</name>
<evidence type="ECO:0000313" key="2">
    <source>
        <dbReference type="EMBL" id="KAJ8312474.1"/>
    </source>
</evidence>